<sequence length="82" mass="9158">MKSNKVNTTPVIFITLFVTSVASAQQSDSRSDILKQVQRSTQATEGHKDNDDQSNHVRHPKTADDINNPKLSKETLSLYHGH</sequence>
<reference evidence="2 3" key="1">
    <citation type="submission" date="2021-02" db="EMBL/GenBank/DDBJ databases">
        <authorList>
            <person name="Vanwijnsberghe S."/>
        </authorList>
    </citation>
    <scope>NUCLEOTIDE SEQUENCE [LARGE SCALE GENOMIC DNA]</scope>
    <source>
        <strain evidence="2 3">LMG 31837</strain>
    </source>
</reference>
<organism evidence="2 3">
    <name type="scientific">Paraburkholderia haematera</name>
    <dbReference type="NCBI Taxonomy" id="2793077"/>
    <lineage>
        <taxon>Bacteria</taxon>
        <taxon>Pseudomonadati</taxon>
        <taxon>Pseudomonadota</taxon>
        <taxon>Betaproteobacteria</taxon>
        <taxon>Burkholderiales</taxon>
        <taxon>Burkholderiaceae</taxon>
        <taxon>Paraburkholderia</taxon>
    </lineage>
</organism>
<accession>A0ABM8SH07</accession>
<evidence type="ECO:0000313" key="2">
    <source>
        <dbReference type="EMBL" id="CAE6809170.1"/>
    </source>
</evidence>
<comment type="caution">
    <text evidence="2">The sequence shown here is derived from an EMBL/GenBank/DDBJ whole genome shotgun (WGS) entry which is preliminary data.</text>
</comment>
<keyword evidence="3" id="KW-1185">Reference proteome</keyword>
<feature type="region of interest" description="Disordered" evidence="1">
    <location>
        <begin position="26"/>
        <end position="82"/>
    </location>
</feature>
<feature type="compositionally biased region" description="Basic and acidic residues" evidence="1">
    <location>
        <begin position="45"/>
        <end position="55"/>
    </location>
</feature>
<dbReference type="Proteomes" id="UP000672526">
    <property type="component" value="Unassembled WGS sequence"/>
</dbReference>
<name>A0ABM8SH07_9BURK</name>
<gene>
    <name evidence="2" type="ORF">R69888_05579</name>
</gene>
<dbReference type="EMBL" id="CAJNBK010000022">
    <property type="protein sequence ID" value="CAE6809170.1"/>
    <property type="molecule type" value="Genomic_DNA"/>
</dbReference>
<proteinExistence type="predicted"/>
<evidence type="ECO:0000313" key="3">
    <source>
        <dbReference type="Proteomes" id="UP000672526"/>
    </source>
</evidence>
<protein>
    <submittedName>
        <fullName evidence="2">Uncharacterized protein</fullName>
    </submittedName>
</protein>
<evidence type="ECO:0000256" key="1">
    <source>
        <dbReference type="SAM" id="MobiDB-lite"/>
    </source>
</evidence>